<accession>A0A5S4YFU6</accession>
<protein>
    <submittedName>
        <fullName evidence="1">Uncharacterized protein</fullName>
    </submittedName>
</protein>
<sequence>MGEAVNVAISLQIRAHEPIFSRVRQNARMHQDGAAPMPLTPEVLTANCEAVAWLGSFDVLFAPDEEPWFAIDGIEKARQVGSDGSGGAFVLLPSQDVLYVSSEGRAGIIAGTFEAFVQLVVARPYWLVVLKFSAGGDLAEMRRAADALEATIEDEDDVNEAREAIRDALDLPEAGDPVGALYDAVAASDAIVRATDGSPFTTLFNRFSIDSNPMLRTAVA</sequence>
<evidence type="ECO:0000313" key="2">
    <source>
        <dbReference type="Proteomes" id="UP000324797"/>
    </source>
</evidence>
<keyword evidence="2" id="KW-1185">Reference proteome</keyword>
<name>A0A5S4YFU6_9BRAD</name>
<reference evidence="1 2" key="1">
    <citation type="submission" date="2019-08" db="EMBL/GenBank/DDBJ databases">
        <title>Bradyrhizobium hipponensis sp. nov., a rhizobium isolated from a Lupinus angustifolius root nodule in Tunisia.</title>
        <authorList>
            <person name="Off K."/>
            <person name="Rejili M."/>
            <person name="Mars M."/>
            <person name="Brachmann A."/>
            <person name="Marin M."/>
        </authorList>
    </citation>
    <scope>NUCLEOTIDE SEQUENCE [LARGE SCALE GENOMIC DNA]</scope>
    <source>
        <strain evidence="2">aSej3</strain>
    </source>
</reference>
<proteinExistence type="predicted"/>
<dbReference type="Proteomes" id="UP000324797">
    <property type="component" value="Unassembled WGS sequence"/>
</dbReference>
<evidence type="ECO:0000313" key="1">
    <source>
        <dbReference type="EMBL" id="TYO62892.1"/>
    </source>
</evidence>
<comment type="caution">
    <text evidence="1">The sequence shown here is derived from an EMBL/GenBank/DDBJ whole genome shotgun (WGS) entry which is preliminary data.</text>
</comment>
<organism evidence="1 2">
    <name type="scientific">Bradyrhizobium hipponense</name>
    <dbReference type="NCBI Taxonomy" id="2605638"/>
    <lineage>
        <taxon>Bacteria</taxon>
        <taxon>Pseudomonadati</taxon>
        <taxon>Pseudomonadota</taxon>
        <taxon>Alphaproteobacteria</taxon>
        <taxon>Hyphomicrobiales</taxon>
        <taxon>Nitrobacteraceae</taxon>
        <taxon>Bradyrhizobium</taxon>
    </lineage>
</organism>
<gene>
    <name evidence="1" type="ORF">FXV83_30355</name>
</gene>
<dbReference type="EMBL" id="VSTH01000116">
    <property type="protein sequence ID" value="TYO62892.1"/>
    <property type="molecule type" value="Genomic_DNA"/>
</dbReference>
<dbReference type="AlphaFoldDB" id="A0A5S4YFU6"/>